<comment type="caution">
    <text evidence="1">The sequence shown here is derived from an EMBL/GenBank/DDBJ whole genome shotgun (WGS) entry which is preliminary data.</text>
</comment>
<evidence type="ECO:0000313" key="2">
    <source>
        <dbReference type="Proteomes" id="UP001431429"/>
    </source>
</evidence>
<sequence length="159" mass="16803">MAATKYNARDCQFEIEDFLNPGTWVAIRTAQGGAGEGGINTFSLSHEYETADTTTFGSQGRAESQNMQEGKSITLEGFRLKDKTTGALDPGQALAEVQAARLGDDSLVGFRMAAPGDTTWEVWPAATFQLGDQGGGNNDKSSWSVTITRSGASTTAVKA</sequence>
<organism evidence="1 2">
    <name type="scientific">Streptomyces albipurpureus</name>
    <dbReference type="NCBI Taxonomy" id="2897419"/>
    <lineage>
        <taxon>Bacteria</taxon>
        <taxon>Bacillati</taxon>
        <taxon>Actinomycetota</taxon>
        <taxon>Actinomycetes</taxon>
        <taxon>Kitasatosporales</taxon>
        <taxon>Streptomycetaceae</taxon>
        <taxon>Streptomyces</taxon>
    </lineage>
</organism>
<name>A0ABT0V0J9_9ACTN</name>
<proteinExistence type="predicted"/>
<evidence type="ECO:0008006" key="3">
    <source>
        <dbReference type="Google" id="ProtNLM"/>
    </source>
</evidence>
<dbReference type="Proteomes" id="UP001431429">
    <property type="component" value="Unassembled WGS sequence"/>
</dbReference>
<dbReference type="RefSeq" id="WP_250924641.1">
    <property type="nucleotide sequence ID" value="NZ_JAMQAW010000118.1"/>
</dbReference>
<accession>A0ABT0V0J9</accession>
<dbReference type="NCBIfam" id="NF047353">
    <property type="entry name" value="tube_lmo2291"/>
    <property type="match status" value="1"/>
</dbReference>
<protein>
    <recommendedName>
        <fullName evidence="3">Phage tail protein</fullName>
    </recommendedName>
</protein>
<dbReference type="EMBL" id="JAMQAW010000118">
    <property type="protein sequence ID" value="MCM2394362.1"/>
    <property type="molecule type" value="Genomic_DNA"/>
</dbReference>
<reference evidence="1" key="1">
    <citation type="submission" date="2022-06" db="EMBL/GenBank/DDBJ databases">
        <title>Genome public.</title>
        <authorList>
            <person name="Sun Q."/>
        </authorList>
    </citation>
    <scope>NUCLEOTIDE SEQUENCE</scope>
    <source>
        <strain evidence="1">CWNU-1</strain>
    </source>
</reference>
<evidence type="ECO:0000313" key="1">
    <source>
        <dbReference type="EMBL" id="MCM2394362.1"/>
    </source>
</evidence>
<keyword evidence="2" id="KW-1185">Reference proteome</keyword>
<gene>
    <name evidence="1" type="ORF">NBG84_39885</name>
</gene>